<dbReference type="Pfam" id="PF02297">
    <property type="entry name" value="COX6B"/>
    <property type="match status" value="1"/>
</dbReference>
<dbReference type="InterPro" id="IPR048281">
    <property type="entry name" value="COA6_fun"/>
</dbReference>
<name>A0A427Y419_9TREE</name>
<keyword evidence="7" id="KW-1185">Reference proteome</keyword>
<dbReference type="InterPro" id="IPR048280">
    <property type="entry name" value="COX6B-like"/>
</dbReference>
<keyword evidence="3" id="KW-0496">Mitochondrion</keyword>
<accession>A0A427Y419</accession>
<comment type="similarity">
    <text evidence="2">Belongs to the cytochrome c oxidase subunit 6B family.</text>
</comment>
<dbReference type="GO" id="GO:0005739">
    <property type="term" value="C:mitochondrion"/>
    <property type="evidence" value="ECO:0007669"/>
    <property type="project" value="UniProtKB-SubCell"/>
</dbReference>
<evidence type="ECO:0000256" key="1">
    <source>
        <dbReference type="ARBA" id="ARBA00004173"/>
    </source>
</evidence>
<organism evidence="6 7">
    <name type="scientific">Apiotrichum porosum</name>
    <dbReference type="NCBI Taxonomy" id="105984"/>
    <lineage>
        <taxon>Eukaryota</taxon>
        <taxon>Fungi</taxon>
        <taxon>Dikarya</taxon>
        <taxon>Basidiomycota</taxon>
        <taxon>Agaricomycotina</taxon>
        <taxon>Tremellomycetes</taxon>
        <taxon>Trichosporonales</taxon>
        <taxon>Trichosporonaceae</taxon>
        <taxon>Apiotrichum</taxon>
    </lineage>
</organism>
<dbReference type="GeneID" id="39588546"/>
<protein>
    <recommendedName>
        <fullName evidence="8">Cytochrome c oxidase assembly factor 6</fullName>
    </recommendedName>
</protein>
<comment type="caution">
    <text evidence="6">The sequence shown here is derived from an EMBL/GenBank/DDBJ whole genome shotgun (WGS) entry which is preliminary data.</text>
</comment>
<gene>
    <name evidence="6" type="ORF">EHS24_004003</name>
</gene>
<proteinExistence type="inferred from homology"/>
<keyword evidence="4" id="KW-1015">Disulfide bond</keyword>
<dbReference type="Gene3D" id="1.10.10.140">
    <property type="entry name" value="Cytochrome c oxidase, subunit VIb"/>
    <property type="match status" value="1"/>
</dbReference>
<dbReference type="RefSeq" id="XP_028478608.1">
    <property type="nucleotide sequence ID" value="XM_028619636.1"/>
</dbReference>
<reference evidence="6 7" key="1">
    <citation type="submission" date="2018-11" db="EMBL/GenBank/DDBJ databases">
        <title>Genome sequence of Apiotrichum porosum DSM 27194.</title>
        <authorList>
            <person name="Aliyu H."/>
            <person name="Gorte O."/>
            <person name="Ochsenreither K."/>
        </authorList>
    </citation>
    <scope>NUCLEOTIDE SEQUENCE [LARGE SCALE GENOMIC DNA]</scope>
    <source>
        <strain evidence="6 7">DSM 27194</strain>
    </source>
</reference>
<dbReference type="EMBL" id="RSCE01000002">
    <property type="protein sequence ID" value="RSH85823.1"/>
    <property type="molecule type" value="Genomic_DNA"/>
</dbReference>
<sequence>MVFGFGSSSSSSSSSKPADGAPPTRQERQRCWTTRDAYYACLDKHDIMSAGEGDGAGAALGDKEGVCADFRKAYESSCGKSWIDYFNKRRILEFRQAKTLAEAARQREEAARR</sequence>
<dbReference type="Proteomes" id="UP000279236">
    <property type="component" value="Unassembled WGS sequence"/>
</dbReference>
<evidence type="ECO:0000256" key="4">
    <source>
        <dbReference type="ARBA" id="ARBA00023157"/>
    </source>
</evidence>
<dbReference type="PANTHER" id="PTHR47677:SF1">
    <property type="entry name" value="CYTOCHROME C OXIDASE ASSEMBLY FACTOR 6"/>
    <property type="match status" value="1"/>
</dbReference>
<evidence type="ECO:0000313" key="6">
    <source>
        <dbReference type="EMBL" id="RSH85823.1"/>
    </source>
</evidence>
<evidence type="ECO:0000313" key="7">
    <source>
        <dbReference type="Proteomes" id="UP000279236"/>
    </source>
</evidence>
<dbReference type="InterPro" id="IPR036549">
    <property type="entry name" value="CX6/COA6-like_sf"/>
</dbReference>
<comment type="subcellular location">
    <subcellularLocation>
        <location evidence="1">Mitochondrion</location>
    </subcellularLocation>
</comment>
<evidence type="ECO:0008006" key="8">
    <source>
        <dbReference type="Google" id="ProtNLM"/>
    </source>
</evidence>
<feature type="region of interest" description="Disordered" evidence="5">
    <location>
        <begin position="1"/>
        <end position="29"/>
    </location>
</feature>
<dbReference type="PANTHER" id="PTHR47677">
    <property type="entry name" value="CYTOCHROME C OXIDASE ASSEMBLY FACTOR 6"/>
    <property type="match status" value="1"/>
</dbReference>
<dbReference type="SUPFAM" id="SSF47694">
    <property type="entry name" value="Cytochrome c oxidase subunit h"/>
    <property type="match status" value="1"/>
</dbReference>
<dbReference type="OrthoDB" id="5545577at2759"/>
<evidence type="ECO:0000256" key="5">
    <source>
        <dbReference type="SAM" id="MobiDB-lite"/>
    </source>
</evidence>
<evidence type="ECO:0000256" key="2">
    <source>
        <dbReference type="ARBA" id="ARBA00006425"/>
    </source>
</evidence>
<dbReference type="STRING" id="105984.A0A427Y419"/>
<evidence type="ECO:0000256" key="3">
    <source>
        <dbReference type="ARBA" id="ARBA00023128"/>
    </source>
</evidence>
<dbReference type="AlphaFoldDB" id="A0A427Y419"/>